<feature type="domain" description="PAS" evidence="5">
    <location>
        <begin position="54"/>
        <end position="125"/>
    </location>
</feature>
<dbReference type="Gene3D" id="3.30.70.270">
    <property type="match status" value="1"/>
</dbReference>
<evidence type="ECO:0000313" key="8">
    <source>
        <dbReference type="EMBL" id="PSL13054.1"/>
    </source>
</evidence>
<dbReference type="GO" id="GO:0052621">
    <property type="term" value="F:diguanylate cyclase activity"/>
    <property type="evidence" value="ECO:0007669"/>
    <property type="project" value="UniProtKB-EC"/>
</dbReference>
<gene>
    <name evidence="8" type="ORF">CLV44_11445</name>
</gene>
<evidence type="ECO:0000259" key="6">
    <source>
        <dbReference type="PROSITE" id="PS50113"/>
    </source>
</evidence>
<dbReference type="InterPro" id="IPR000160">
    <property type="entry name" value="GGDEF_dom"/>
</dbReference>
<comment type="catalytic activity">
    <reaction evidence="3">
        <text>2 GTP = 3',3'-c-di-GMP + 2 diphosphate</text>
        <dbReference type="Rhea" id="RHEA:24898"/>
        <dbReference type="ChEBI" id="CHEBI:33019"/>
        <dbReference type="ChEBI" id="CHEBI:37565"/>
        <dbReference type="ChEBI" id="CHEBI:58805"/>
        <dbReference type="EC" id="2.7.7.65"/>
    </reaction>
</comment>
<dbReference type="SUPFAM" id="SSF55785">
    <property type="entry name" value="PYP-like sensor domain (PAS domain)"/>
    <property type="match status" value="2"/>
</dbReference>
<organism evidence="8 9">
    <name type="scientific">Marinobacterium halophilum</name>
    <dbReference type="NCBI Taxonomy" id="267374"/>
    <lineage>
        <taxon>Bacteria</taxon>
        <taxon>Pseudomonadati</taxon>
        <taxon>Pseudomonadota</taxon>
        <taxon>Gammaproteobacteria</taxon>
        <taxon>Oceanospirillales</taxon>
        <taxon>Oceanospirillaceae</taxon>
        <taxon>Marinobacterium</taxon>
    </lineage>
</organism>
<dbReference type="PROSITE" id="PS50112">
    <property type="entry name" value="PAS"/>
    <property type="match status" value="1"/>
</dbReference>
<dbReference type="InterPro" id="IPR035965">
    <property type="entry name" value="PAS-like_dom_sf"/>
</dbReference>
<evidence type="ECO:0000256" key="3">
    <source>
        <dbReference type="ARBA" id="ARBA00034247"/>
    </source>
</evidence>
<keyword evidence="4" id="KW-0175">Coiled coil</keyword>
<dbReference type="InterPro" id="IPR000014">
    <property type="entry name" value="PAS"/>
</dbReference>
<dbReference type="SMART" id="SM00086">
    <property type="entry name" value="PAC"/>
    <property type="match status" value="1"/>
</dbReference>
<dbReference type="PANTHER" id="PTHR45138">
    <property type="entry name" value="REGULATORY COMPONENTS OF SENSORY TRANSDUCTION SYSTEM"/>
    <property type="match status" value="1"/>
</dbReference>
<comment type="cofactor">
    <cofactor evidence="1">
        <name>Mg(2+)</name>
        <dbReference type="ChEBI" id="CHEBI:18420"/>
    </cofactor>
</comment>
<feature type="coiled-coil region" evidence="4">
    <location>
        <begin position="300"/>
        <end position="345"/>
    </location>
</feature>
<dbReference type="Pfam" id="PF08448">
    <property type="entry name" value="PAS_4"/>
    <property type="match status" value="1"/>
</dbReference>
<evidence type="ECO:0000256" key="4">
    <source>
        <dbReference type="SAM" id="Coils"/>
    </source>
</evidence>
<proteinExistence type="predicted"/>
<protein>
    <recommendedName>
        <fullName evidence="2">diguanylate cyclase</fullName>
        <ecNumber evidence="2">2.7.7.65</ecNumber>
    </recommendedName>
</protein>
<dbReference type="NCBIfam" id="TIGR00254">
    <property type="entry name" value="GGDEF"/>
    <property type="match status" value="1"/>
</dbReference>
<dbReference type="InterPro" id="IPR050469">
    <property type="entry name" value="Diguanylate_Cyclase"/>
</dbReference>
<dbReference type="SMART" id="SM00267">
    <property type="entry name" value="GGDEF"/>
    <property type="match status" value="1"/>
</dbReference>
<evidence type="ECO:0000313" key="9">
    <source>
        <dbReference type="Proteomes" id="UP000242133"/>
    </source>
</evidence>
<evidence type="ECO:0000259" key="5">
    <source>
        <dbReference type="PROSITE" id="PS50112"/>
    </source>
</evidence>
<dbReference type="InterPro" id="IPR029787">
    <property type="entry name" value="Nucleotide_cyclase"/>
</dbReference>
<name>A0A2P8EUC3_9GAMM</name>
<dbReference type="NCBIfam" id="TIGR00229">
    <property type="entry name" value="sensory_box"/>
    <property type="match status" value="2"/>
</dbReference>
<reference evidence="8 9" key="1">
    <citation type="submission" date="2018-03" db="EMBL/GenBank/DDBJ databases">
        <title>Genomic Encyclopedia of Archaeal and Bacterial Type Strains, Phase II (KMG-II): from individual species to whole genera.</title>
        <authorList>
            <person name="Goeker M."/>
        </authorList>
    </citation>
    <scope>NUCLEOTIDE SEQUENCE [LARGE SCALE GENOMIC DNA]</scope>
    <source>
        <strain evidence="8 9">DSM 17586</strain>
    </source>
</reference>
<dbReference type="InterPro" id="IPR001610">
    <property type="entry name" value="PAC"/>
</dbReference>
<dbReference type="InterPro" id="IPR000700">
    <property type="entry name" value="PAS-assoc_C"/>
</dbReference>
<keyword evidence="9" id="KW-1185">Reference proteome</keyword>
<dbReference type="Gene3D" id="3.30.450.20">
    <property type="entry name" value="PAS domain"/>
    <property type="match status" value="2"/>
</dbReference>
<feature type="domain" description="PAC" evidence="6">
    <location>
        <begin position="256"/>
        <end position="309"/>
    </location>
</feature>
<dbReference type="InterPro" id="IPR013656">
    <property type="entry name" value="PAS_4"/>
</dbReference>
<accession>A0A2P8EUC3</accession>
<dbReference type="PROSITE" id="PS50887">
    <property type="entry name" value="GGDEF"/>
    <property type="match status" value="1"/>
</dbReference>
<dbReference type="InterPro" id="IPR043128">
    <property type="entry name" value="Rev_trsase/Diguanyl_cyclase"/>
</dbReference>
<dbReference type="CDD" id="cd00130">
    <property type="entry name" value="PAS"/>
    <property type="match status" value="2"/>
</dbReference>
<dbReference type="FunFam" id="3.30.70.270:FF:000001">
    <property type="entry name" value="Diguanylate cyclase domain protein"/>
    <property type="match status" value="1"/>
</dbReference>
<dbReference type="EMBL" id="PYGI01000014">
    <property type="protein sequence ID" value="PSL13054.1"/>
    <property type="molecule type" value="Genomic_DNA"/>
</dbReference>
<dbReference type="AlphaFoldDB" id="A0A2P8EUC3"/>
<dbReference type="Pfam" id="PF08447">
    <property type="entry name" value="PAS_3"/>
    <property type="match status" value="1"/>
</dbReference>
<dbReference type="EC" id="2.7.7.65" evidence="2"/>
<comment type="caution">
    <text evidence="8">The sequence shown here is derived from an EMBL/GenBank/DDBJ whole genome shotgun (WGS) entry which is preliminary data.</text>
</comment>
<evidence type="ECO:0000259" key="7">
    <source>
        <dbReference type="PROSITE" id="PS50887"/>
    </source>
</evidence>
<dbReference type="CDD" id="cd01949">
    <property type="entry name" value="GGDEF"/>
    <property type="match status" value="1"/>
</dbReference>
<dbReference type="OrthoDB" id="9776960at2"/>
<dbReference type="InterPro" id="IPR013655">
    <property type="entry name" value="PAS_fold_3"/>
</dbReference>
<dbReference type="Proteomes" id="UP000242133">
    <property type="component" value="Unassembled WGS sequence"/>
</dbReference>
<feature type="domain" description="GGDEF" evidence="7">
    <location>
        <begin position="368"/>
        <end position="498"/>
    </location>
</feature>
<dbReference type="PROSITE" id="PS50113">
    <property type="entry name" value="PAC"/>
    <property type="match status" value="1"/>
</dbReference>
<dbReference type="Pfam" id="PF00990">
    <property type="entry name" value="GGDEF"/>
    <property type="match status" value="1"/>
</dbReference>
<dbReference type="PANTHER" id="PTHR45138:SF9">
    <property type="entry name" value="DIGUANYLATE CYCLASE DGCM-RELATED"/>
    <property type="match status" value="1"/>
</dbReference>
<sequence length="499" mass="56125">MQNDLQSCPYCGNSGLHVQGGNDHVHFICCPSCGGRGPNMPISTEPSMLPHLQSDSLMHTVINEAPDIILLKDWNGRFLLCNSALARLYGSTPEQMVGKSDADFNPDQDQVRFYQENIQAVMRSGVVQIIEETSTDVATGEPRYFQSIKKPLKRPDGSDCILVIAHDVTELKHAYALLEQKEKRYDYAMEAAGEGIWDWDILNDRVLHNYKWCELLGLDDALTEHPMSALGVLIHPQDRNGMMATVQQALDGDGTYAHEHRMLRTSGEVVWVYDRGRVVEYDEAVQPRRMVGSISDITARKMAERRLEEASQQVTQANEQLEKLVAERTAELAKANRELQILARRDALTGVGNRLQLEEWLFGLSRDRSAVVIMLDIDHFKRINDRYGHKMGDRVLKTVAQCLTEHVRRDDLVARMGGEEFLLVLTGVDMNQALAVVEKLRAHIETLDMLPEADQHITASFGVATLSDNDFDHAMARADEALYEAKHRGRNRVVASPLG</sequence>
<evidence type="ECO:0000256" key="2">
    <source>
        <dbReference type="ARBA" id="ARBA00012528"/>
    </source>
</evidence>
<evidence type="ECO:0000256" key="1">
    <source>
        <dbReference type="ARBA" id="ARBA00001946"/>
    </source>
</evidence>
<dbReference type="SUPFAM" id="SSF55073">
    <property type="entry name" value="Nucleotide cyclase"/>
    <property type="match status" value="1"/>
</dbReference>
<dbReference type="SMART" id="SM00091">
    <property type="entry name" value="PAS"/>
    <property type="match status" value="3"/>
</dbReference>